<keyword evidence="8 11" id="KW-0067">ATP-binding</keyword>
<evidence type="ECO:0000256" key="3">
    <source>
        <dbReference type="ARBA" id="ARBA00022695"/>
    </source>
</evidence>
<dbReference type="FunFam" id="3.40.50.300:FF:000014">
    <property type="entry name" value="DNA polymerase III subunit gamma/tau"/>
    <property type="match status" value="1"/>
</dbReference>
<evidence type="ECO:0000256" key="9">
    <source>
        <dbReference type="ARBA" id="ARBA00022932"/>
    </source>
</evidence>
<feature type="compositionally biased region" description="Acidic residues" evidence="13">
    <location>
        <begin position="705"/>
        <end position="718"/>
    </location>
</feature>
<evidence type="ECO:0000256" key="5">
    <source>
        <dbReference type="ARBA" id="ARBA00022723"/>
    </source>
</evidence>
<feature type="compositionally biased region" description="Pro residues" evidence="13">
    <location>
        <begin position="640"/>
        <end position="666"/>
    </location>
</feature>
<gene>
    <name evidence="11 15" type="primary">dnaX</name>
    <name evidence="15" type="ORF">E5986_07690</name>
</gene>
<keyword evidence="4 11" id="KW-0235">DNA replication</keyword>
<dbReference type="GO" id="GO:0005524">
    <property type="term" value="F:ATP binding"/>
    <property type="evidence" value="ECO:0007669"/>
    <property type="project" value="UniProtKB-KW"/>
</dbReference>
<organism evidence="15 16">
    <name type="scientific">Adlercreutzia caecimuris</name>
    <dbReference type="NCBI Taxonomy" id="671266"/>
    <lineage>
        <taxon>Bacteria</taxon>
        <taxon>Bacillati</taxon>
        <taxon>Actinomycetota</taxon>
        <taxon>Coriobacteriia</taxon>
        <taxon>Eggerthellales</taxon>
        <taxon>Eggerthellaceae</taxon>
        <taxon>Adlercreutzia</taxon>
    </lineage>
</organism>
<dbReference type="Gene3D" id="1.10.8.60">
    <property type="match status" value="1"/>
</dbReference>
<dbReference type="FunFam" id="1.10.8.60:FF:000013">
    <property type="entry name" value="DNA polymerase III subunit gamma/tau"/>
    <property type="match status" value="1"/>
</dbReference>
<evidence type="ECO:0000256" key="6">
    <source>
        <dbReference type="ARBA" id="ARBA00022741"/>
    </source>
</evidence>
<evidence type="ECO:0000256" key="12">
    <source>
        <dbReference type="SAM" id="Coils"/>
    </source>
</evidence>
<keyword evidence="2 11" id="KW-0808">Transferase</keyword>
<keyword evidence="7" id="KW-0862">Zinc</keyword>
<dbReference type="RefSeq" id="WP_136434772.1">
    <property type="nucleotide sequence ID" value="NZ_SSTJ01000009.1"/>
</dbReference>
<comment type="function">
    <text evidence="11">DNA polymerase III is a complex, multichain enzyme responsible for most of the replicative synthesis in bacteria. This DNA polymerase also exhibits 3' to 5' exonuclease activity.</text>
</comment>
<dbReference type="InterPro" id="IPR012763">
    <property type="entry name" value="DNA_pol_III_sug/sutau_N"/>
</dbReference>
<dbReference type="Proteomes" id="UP000308978">
    <property type="component" value="Unassembled WGS sequence"/>
</dbReference>
<feature type="compositionally biased region" description="Pro residues" evidence="13">
    <location>
        <begin position="428"/>
        <end position="451"/>
    </location>
</feature>
<dbReference type="GO" id="GO:0003887">
    <property type="term" value="F:DNA-directed DNA polymerase activity"/>
    <property type="evidence" value="ECO:0007669"/>
    <property type="project" value="UniProtKB-KW"/>
</dbReference>
<dbReference type="PRINTS" id="PR00300">
    <property type="entry name" value="CLPPROTEASEA"/>
</dbReference>
<feature type="compositionally biased region" description="Pro residues" evidence="13">
    <location>
        <begin position="411"/>
        <end position="420"/>
    </location>
</feature>
<dbReference type="SUPFAM" id="SSF48019">
    <property type="entry name" value="post-AAA+ oligomerization domain-like"/>
    <property type="match status" value="1"/>
</dbReference>
<dbReference type="GO" id="GO:0006261">
    <property type="term" value="P:DNA-templated DNA replication"/>
    <property type="evidence" value="ECO:0007669"/>
    <property type="project" value="TreeGrafter"/>
</dbReference>
<keyword evidence="6 11" id="KW-0547">Nucleotide-binding</keyword>
<evidence type="ECO:0000256" key="4">
    <source>
        <dbReference type="ARBA" id="ARBA00022705"/>
    </source>
</evidence>
<comment type="catalytic activity">
    <reaction evidence="10 11">
        <text>DNA(n) + a 2'-deoxyribonucleoside 5'-triphosphate = DNA(n+1) + diphosphate</text>
        <dbReference type="Rhea" id="RHEA:22508"/>
        <dbReference type="Rhea" id="RHEA-COMP:17339"/>
        <dbReference type="Rhea" id="RHEA-COMP:17340"/>
        <dbReference type="ChEBI" id="CHEBI:33019"/>
        <dbReference type="ChEBI" id="CHEBI:61560"/>
        <dbReference type="ChEBI" id="CHEBI:173112"/>
        <dbReference type="EC" id="2.7.7.7"/>
    </reaction>
</comment>
<comment type="caution">
    <text evidence="15">The sequence shown here is derived from an EMBL/GenBank/DDBJ whole genome shotgun (WGS) entry which is preliminary data.</text>
</comment>
<dbReference type="InterPro" id="IPR003593">
    <property type="entry name" value="AAA+_ATPase"/>
</dbReference>
<comment type="similarity">
    <text evidence="1 11">Belongs to the DnaX/STICHEL family.</text>
</comment>
<protein>
    <recommendedName>
        <fullName evidence="11">DNA polymerase III subunit gamma/tau</fullName>
        <ecNumber evidence="11">2.7.7.7</ecNumber>
    </recommendedName>
</protein>
<dbReference type="NCBIfam" id="NF004046">
    <property type="entry name" value="PRK05563.1"/>
    <property type="match status" value="1"/>
</dbReference>
<evidence type="ECO:0000256" key="7">
    <source>
        <dbReference type="ARBA" id="ARBA00022833"/>
    </source>
</evidence>
<feature type="compositionally biased region" description="Low complexity" evidence="13">
    <location>
        <begin position="452"/>
        <end position="480"/>
    </location>
</feature>
<dbReference type="GO" id="GO:0009360">
    <property type="term" value="C:DNA polymerase III complex"/>
    <property type="evidence" value="ECO:0007669"/>
    <property type="project" value="InterPro"/>
</dbReference>
<dbReference type="CDD" id="cd18137">
    <property type="entry name" value="HLD_clamp_pol_III_gamma_tau"/>
    <property type="match status" value="1"/>
</dbReference>
<dbReference type="PANTHER" id="PTHR11669">
    <property type="entry name" value="REPLICATION FACTOR C / DNA POLYMERASE III GAMMA-TAU SUBUNIT"/>
    <property type="match status" value="1"/>
</dbReference>
<feature type="region of interest" description="Disordered" evidence="13">
    <location>
        <begin position="411"/>
        <end position="499"/>
    </location>
</feature>
<dbReference type="InterPro" id="IPR050238">
    <property type="entry name" value="DNA_Rep/Repair_Clamp_Loader"/>
</dbReference>
<evidence type="ECO:0000256" key="8">
    <source>
        <dbReference type="ARBA" id="ARBA00022840"/>
    </source>
</evidence>
<dbReference type="SMART" id="SM00382">
    <property type="entry name" value="AAA"/>
    <property type="match status" value="1"/>
</dbReference>
<dbReference type="Gene3D" id="1.20.272.10">
    <property type="match status" value="1"/>
</dbReference>
<dbReference type="EC" id="2.7.7.7" evidence="11"/>
<keyword evidence="12" id="KW-0175">Coiled coil</keyword>
<dbReference type="InterPro" id="IPR008921">
    <property type="entry name" value="DNA_pol3_clamp-load_cplx_C"/>
</dbReference>
<evidence type="ECO:0000256" key="13">
    <source>
        <dbReference type="SAM" id="MobiDB-lite"/>
    </source>
</evidence>
<feature type="compositionally biased region" description="Low complexity" evidence="13">
    <location>
        <begin position="719"/>
        <end position="750"/>
    </location>
</feature>
<evidence type="ECO:0000256" key="2">
    <source>
        <dbReference type="ARBA" id="ARBA00022679"/>
    </source>
</evidence>
<dbReference type="PANTHER" id="PTHR11669:SF0">
    <property type="entry name" value="PROTEIN STICHEL-LIKE 2"/>
    <property type="match status" value="1"/>
</dbReference>
<dbReference type="Gene3D" id="3.40.50.300">
    <property type="entry name" value="P-loop containing nucleotide triphosphate hydrolases"/>
    <property type="match status" value="1"/>
</dbReference>
<feature type="region of interest" description="Disordered" evidence="13">
    <location>
        <begin position="635"/>
        <end position="793"/>
    </location>
</feature>
<feature type="compositionally biased region" description="Pro residues" evidence="13">
    <location>
        <begin position="481"/>
        <end position="495"/>
    </location>
</feature>
<evidence type="ECO:0000259" key="14">
    <source>
        <dbReference type="SMART" id="SM00382"/>
    </source>
</evidence>
<accession>A0A4S4G187</accession>
<dbReference type="CDD" id="cd00009">
    <property type="entry name" value="AAA"/>
    <property type="match status" value="1"/>
</dbReference>
<dbReference type="AlphaFoldDB" id="A0A4S4G187"/>
<dbReference type="InterPro" id="IPR045085">
    <property type="entry name" value="HLD_clamp_pol_III_gamma_tau"/>
</dbReference>
<dbReference type="Pfam" id="PF12169">
    <property type="entry name" value="DNA_pol3_gamma3"/>
    <property type="match status" value="1"/>
</dbReference>
<sequence length="793" mass="81215">MAEALYRKYRPQIFEDVVGQEHIERTIKNAIAQDKVSHAYLFTGPRGTGKTTTARLLAKALLCENGPTAEPDGTCDDCEMIAAGEHPDVYELDAASRTGVENVREEIIGRVQFAPTRGRYKVYIIDEVHMLSTAAFNALLKTLEEPPSHVVFILATTDPQKVPETIHSRCQRFDFRRISTEAMVSRLGAICTAEDVEFEGEALELIAHRAEGGMRNALTSLEQLIAFGDGAVTMEVAERMLGAVDSTDLADIVRAVGARDAAACFKWVAEYVETGADMAQFVGNLAEHVRNMYVMAVAGADVVLDVSESTRRELAEELPLFGPDRLARLLEVLGDVASDLKTSTNPRLTFEIALTRMVRPESDTTLEALAERIERLERQLAGAAVVAAVSAGAPTVPASAPAPTMPIAAPTPAPVAPAAPTPDQSAPAAPPEAPAAPAPSPAPAAPPPAAAPPAASEASPAVSASAPAPQAAPAPSVSAPAPAPAPASAPAPAAAPPVASGAVPPEVAAILGNAASLQRLWAGVLASLKKSKAAYGVLFMNTKAVFDGRALIVEFPAENDFAFRAVQKPDVQQELAAALRQEARCDIPFELRKAGSGAGAFAVAAAAPSAGGVAQPNPVAAAAARAAASVGASAAAPSAPSAPPASAPTPAPAAPSPAPAPRPAPAAPEEVPPWEAAPPAPAAPKPAAAPVPAPDDDRPPYDDYVPYDDADIPFEEPDAAPAAPSALSAAPTLAPVAPSAAPAPAMAPATTLPPEPDSVSGPSPNPVSEPDDDDLNASLAFGFGDGITFQEMS</sequence>
<feature type="domain" description="AAA+ ATPase" evidence="14">
    <location>
        <begin position="36"/>
        <end position="179"/>
    </location>
</feature>
<proteinExistence type="inferred from homology"/>
<evidence type="ECO:0000256" key="11">
    <source>
        <dbReference type="RuleBase" id="RU364063"/>
    </source>
</evidence>
<evidence type="ECO:0000256" key="1">
    <source>
        <dbReference type="ARBA" id="ARBA00006360"/>
    </source>
</evidence>
<dbReference type="SUPFAM" id="SSF52540">
    <property type="entry name" value="P-loop containing nucleoside triphosphate hydrolases"/>
    <property type="match status" value="1"/>
</dbReference>
<evidence type="ECO:0000313" key="16">
    <source>
        <dbReference type="Proteomes" id="UP000308978"/>
    </source>
</evidence>
<dbReference type="NCBIfam" id="TIGR02397">
    <property type="entry name" value="dnaX_nterm"/>
    <property type="match status" value="1"/>
</dbReference>
<comment type="subunit">
    <text evidence="11">DNA polymerase III contains a core (composed of alpha, epsilon and theta chains) that associates with a tau subunit. This core dimerizes to form the POLIII' complex. PolIII' associates with the gamma complex (composed of gamma, delta, delta', psi and chi chains) and with the beta chain to form the complete DNA polymerase III complex.</text>
</comment>
<evidence type="ECO:0000313" key="15">
    <source>
        <dbReference type="EMBL" id="THG36943.1"/>
    </source>
</evidence>
<dbReference type="Pfam" id="PF22608">
    <property type="entry name" value="DNAX_ATPase_lid"/>
    <property type="match status" value="1"/>
</dbReference>
<dbReference type="Pfam" id="PF13177">
    <property type="entry name" value="DNA_pol3_delta2"/>
    <property type="match status" value="1"/>
</dbReference>
<reference evidence="15 16" key="1">
    <citation type="submission" date="2019-04" db="EMBL/GenBank/DDBJ databases">
        <title>Microbes associate with the intestines of laboratory mice.</title>
        <authorList>
            <person name="Navarre W."/>
            <person name="Wong E."/>
            <person name="Huang K.C."/>
            <person name="Tropini C."/>
            <person name="Ng K."/>
            <person name="Yu B."/>
        </authorList>
    </citation>
    <scope>NUCLEOTIDE SEQUENCE [LARGE SCALE GENOMIC DNA]</scope>
    <source>
        <strain evidence="15 16">NM80_B27</strain>
    </source>
</reference>
<dbReference type="EMBL" id="SSTJ01000009">
    <property type="protein sequence ID" value="THG36943.1"/>
    <property type="molecule type" value="Genomic_DNA"/>
</dbReference>
<dbReference type="InterPro" id="IPR022754">
    <property type="entry name" value="DNA_pol_III_gamma-3"/>
</dbReference>
<dbReference type="GO" id="GO:0003677">
    <property type="term" value="F:DNA binding"/>
    <property type="evidence" value="ECO:0007669"/>
    <property type="project" value="InterPro"/>
</dbReference>
<name>A0A4S4G187_9ACTN</name>
<evidence type="ECO:0000256" key="10">
    <source>
        <dbReference type="ARBA" id="ARBA00049244"/>
    </source>
</evidence>
<keyword evidence="5" id="KW-0479">Metal-binding</keyword>
<keyword evidence="3 11" id="KW-0548">Nucleotidyltransferase</keyword>
<keyword evidence="9 11" id="KW-0239">DNA-directed DNA polymerase</keyword>
<dbReference type="GO" id="GO:0046872">
    <property type="term" value="F:metal ion binding"/>
    <property type="evidence" value="ECO:0007669"/>
    <property type="project" value="UniProtKB-KW"/>
</dbReference>
<dbReference type="InterPro" id="IPR001270">
    <property type="entry name" value="ClpA/B"/>
</dbReference>
<feature type="compositionally biased region" description="Pro residues" evidence="13">
    <location>
        <begin position="675"/>
        <end position="693"/>
    </location>
</feature>
<dbReference type="InterPro" id="IPR027417">
    <property type="entry name" value="P-loop_NTPase"/>
</dbReference>
<feature type="coiled-coil region" evidence="12">
    <location>
        <begin position="359"/>
        <end position="386"/>
    </location>
</feature>